<dbReference type="EMBL" id="JANAVB010023800">
    <property type="protein sequence ID" value="KAJ6822930.1"/>
    <property type="molecule type" value="Genomic_DNA"/>
</dbReference>
<proteinExistence type="predicted"/>
<organism evidence="2 3">
    <name type="scientific">Iris pallida</name>
    <name type="common">Sweet iris</name>
    <dbReference type="NCBI Taxonomy" id="29817"/>
    <lineage>
        <taxon>Eukaryota</taxon>
        <taxon>Viridiplantae</taxon>
        <taxon>Streptophyta</taxon>
        <taxon>Embryophyta</taxon>
        <taxon>Tracheophyta</taxon>
        <taxon>Spermatophyta</taxon>
        <taxon>Magnoliopsida</taxon>
        <taxon>Liliopsida</taxon>
        <taxon>Asparagales</taxon>
        <taxon>Iridaceae</taxon>
        <taxon>Iridoideae</taxon>
        <taxon>Irideae</taxon>
        <taxon>Iris</taxon>
    </lineage>
</organism>
<comment type="caution">
    <text evidence="2">The sequence shown here is derived from an EMBL/GenBank/DDBJ whole genome shotgun (WGS) entry which is preliminary data.</text>
</comment>
<evidence type="ECO:0000256" key="1">
    <source>
        <dbReference type="SAM" id="MobiDB-lite"/>
    </source>
</evidence>
<evidence type="ECO:0000313" key="3">
    <source>
        <dbReference type="Proteomes" id="UP001140949"/>
    </source>
</evidence>
<dbReference type="AlphaFoldDB" id="A0AAX6G2S9"/>
<evidence type="ECO:0000313" key="2">
    <source>
        <dbReference type="EMBL" id="KAJ6822930.1"/>
    </source>
</evidence>
<sequence length="55" mass="5779">MPSLPPPRAGPGCQLPSSISANTNSNTIATHIFSPGHLPPETPPSKPEHIIQKKT</sequence>
<gene>
    <name evidence="2" type="ORF">M6B38_385810</name>
</gene>
<dbReference type="Proteomes" id="UP001140949">
    <property type="component" value="Unassembled WGS sequence"/>
</dbReference>
<feature type="region of interest" description="Disordered" evidence="1">
    <location>
        <begin position="1"/>
        <end position="55"/>
    </location>
</feature>
<protein>
    <submittedName>
        <fullName evidence="2">Uncharacterized protein</fullName>
    </submittedName>
</protein>
<name>A0AAX6G2S9_IRIPA</name>
<reference evidence="2" key="1">
    <citation type="journal article" date="2023" name="GigaByte">
        <title>Genome assembly of the bearded iris, Iris pallida Lam.</title>
        <authorList>
            <person name="Bruccoleri R.E."/>
            <person name="Oakeley E.J."/>
            <person name="Faust A.M.E."/>
            <person name="Altorfer M."/>
            <person name="Dessus-Babus S."/>
            <person name="Burckhardt D."/>
            <person name="Oertli M."/>
            <person name="Naumann U."/>
            <person name="Petersen F."/>
            <person name="Wong J."/>
        </authorList>
    </citation>
    <scope>NUCLEOTIDE SEQUENCE</scope>
    <source>
        <strain evidence="2">GSM-AAB239-AS_SAM_17_03QT</strain>
    </source>
</reference>
<feature type="compositionally biased region" description="Low complexity" evidence="1">
    <location>
        <begin position="17"/>
        <end position="30"/>
    </location>
</feature>
<feature type="compositionally biased region" description="Basic and acidic residues" evidence="1">
    <location>
        <begin position="46"/>
        <end position="55"/>
    </location>
</feature>
<keyword evidence="3" id="KW-1185">Reference proteome</keyword>
<accession>A0AAX6G2S9</accession>
<reference evidence="2" key="2">
    <citation type="submission" date="2023-04" db="EMBL/GenBank/DDBJ databases">
        <authorList>
            <person name="Bruccoleri R.E."/>
            <person name="Oakeley E.J."/>
            <person name="Faust A.-M."/>
            <person name="Dessus-Babus S."/>
            <person name="Altorfer M."/>
            <person name="Burckhardt D."/>
            <person name="Oertli M."/>
            <person name="Naumann U."/>
            <person name="Petersen F."/>
            <person name="Wong J."/>
        </authorList>
    </citation>
    <scope>NUCLEOTIDE SEQUENCE</scope>
    <source>
        <strain evidence="2">GSM-AAB239-AS_SAM_17_03QT</strain>
        <tissue evidence="2">Leaf</tissue>
    </source>
</reference>